<evidence type="ECO:0000256" key="4">
    <source>
        <dbReference type="PROSITE-ProRule" id="PRU00335"/>
    </source>
</evidence>
<dbReference type="Gene3D" id="1.10.10.60">
    <property type="entry name" value="Homeodomain-like"/>
    <property type="match status" value="1"/>
</dbReference>
<keyword evidence="5" id="KW-0175">Coiled coil</keyword>
<dbReference type="Pfam" id="PF16925">
    <property type="entry name" value="TetR_C_13"/>
    <property type="match status" value="1"/>
</dbReference>
<dbReference type="Gene3D" id="1.10.357.10">
    <property type="entry name" value="Tetracycline Repressor, domain 2"/>
    <property type="match status" value="1"/>
</dbReference>
<reference evidence="7 8" key="1">
    <citation type="submission" date="2018-01" db="EMBL/GenBank/DDBJ databases">
        <title>The draft genome of an aniline degradation strain ANB-1.</title>
        <authorList>
            <person name="Zhang L."/>
            <person name="Jiang J."/>
        </authorList>
    </citation>
    <scope>NUCLEOTIDE SEQUENCE [LARGE SCALE GENOMIC DNA]</scope>
    <source>
        <strain evidence="7 8">ANB-1</strain>
    </source>
</reference>
<dbReference type="PANTHER" id="PTHR47506:SF6">
    <property type="entry name" value="HTH-TYPE TRANSCRIPTIONAL REPRESSOR NEMR"/>
    <property type="match status" value="1"/>
</dbReference>
<dbReference type="Proteomes" id="UP000235994">
    <property type="component" value="Unassembled WGS sequence"/>
</dbReference>
<evidence type="ECO:0000256" key="2">
    <source>
        <dbReference type="ARBA" id="ARBA00023125"/>
    </source>
</evidence>
<dbReference type="InterPro" id="IPR036271">
    <property type="entry name" value="Tet_transcr_reg_TetR-rel_C_sf"/>
</dbReference>
<dbReference type="PROSITE" id="PS50977">
    <property type="entry name" value="HTH_TETR_2"/>
    <property type="match status" value="1"/>
</dbReference>
<evidence type="ECO:0000256" key="5">
    <source>
        <dbReference type="SAM" id="Coils"/>
    </source>
</evidence>
<dbReference type="GO" id="GO:0003677">
    <property type="term" value="F:DNA binding"/>
    <property type="evidence" value="ECO:0007669"/>
    <property type="project" value="UniProtKB-UniRule"/>
</dbReference>
<dbReference type="AlphaFoldDB" id="A0A2N8KK14"/>
<accession>A0A2N8KK14</accession>
<gene>
    <name evidence="7" type="ORF">C1I89_11720</name>
</gene>
<evidence type="ECO:0000313" key="7">
    <source>
        <dbReference type="EMBL" id="PND33765.1"/>
    </source>
</evidence>
<dbReference type="EMBL" id="POQS01000003">
    <property type="protein sequence ID" value="PND33765.1"/>
    <property type="molecule type" value="Genomic_DNA"/>
</dbReference>
<dbReference type="PANTHER" id="PTHR47506">
    <property type="entry name" value="TRANSCRIPTIONAL REGULATORY PROTEIN"/>
    <property type="match status" value="1"/>
</dbReference>
<evidence type="ECO:0000259" key="6">
    <source>
        <dbReference type="PROSITE" id="PS50977"/>
    </source>
</evidence>
<organism evidence="7 8">
    <name type="scientific">Achromobacter pulmonis</name>
    <dbReference type="NCBI Taxonomy" id="1389932"/>
    <lineage>
        <taxon>Bacteria</taxon>
        <taxon>Pseudomonadati</taxon>
        <taxon>Pseudomonadota</taxon>
        <taxon>Betaproteobacteria</taxon>
        <taxon>Burkholderiales</taxon>
        <taxon>Alcaligenaceae</taxon>
        <taxon>Achromobacter</taxon>
    </lineage>
</organism>
<keyword evidence="3" id="KW-0804">Transcription</keyword>
<sequence length="200" mass="21452">MVETDRRRIRGEKARAGVLAHSARIASVEGLEGLTFGRLATEAGVAKGNIQVLFGDKEALQLATLESAVDLYRDAVVAPAMALASPGERLRALVTGWFQFVQDRSLPGGCFLTAASSEYRGRPGAIRDRVRQHRDEARQRFETLAREAVAAQELPAATDPARLAFDLLAYQAIANVAAAMGDDAQFAMARARSLESIAAA</sequence>
<dbReference type="SUPFAM" id="SSF46689">
    <property type="entry name" value="Homeodomain-like"/>
    <property type="match status" value="1"/>
</dbReference>
<feature type="DNA-binding region" description="H-T-H motif" evidence="4">
    <location>
        <begin position="35"/>
        <end position="54"/>
    </location>
</feature>
<keyword evidence="2 4" id="KW-0238">DNA-binding</keyword>
<feature type="domain" description="HTH tetR-type" evidence="6">
    <location>
        <begin position="12"/>
        <end position="72"/>
    </location>
</feature>
<name>A0A2N8KK14_9BURK</name>
<comment type="caution">
    <text evidence="7">The sequence shown here is derived from an EMBL/GenBank/DDBJ whole genome shotgun (WGS) entry which is preliminary data.</text>
</comment>
<protein>
    <submittedName>
        <fullName evidence="7">TetR family transcriptional regulator</fullName>
    </submittedName>
</protein>
<dbReference type="RefSeq" id="WP_102773511.1">
    <property type="nucleotide sequence ID" value="NZ_POQS01000003.1"/>
</dbReference>
<dbReference type="InterPro" id="IPR011075">
    <property type="entry name" value="TetR_C"/>
</dbReference>
<dbReference type="SUPFAM" id="SSF48498">
    <property type="entry name" value="Tetracyclin repressor-like, C-terminal domain"/>
    <property type="match status" value="1"/>
</dbReference>
<evidence type="ECO:0000313" key="8">
    <source>
        <dbReference type="Proteomes" id="UP000235994"/>
    </source>
</evidence>
<feature type="coiled-coil region" evidence="5">
    <location>
        <begin position="127"/>
        <end position="154"/>
    </location>
</feature>
<evidence type="ECO:0000256" key="1">
    <source>
        <dbReference type="ARBA" id="ARBA00023015"/>
    </source>
</evidence>
<keyword evidence="8" id="KW-1185">Reference proteome</keyword>
<keyword evidence="1" id="KW-0805">Transcription regulation</keyword>
<dbReference type="InterPro" id="IPR001647">
    <property type="entry name" value="HTH_TetR"/>
</dbReference>
<proteinExistence type="predicted"/>
<dbReference type="InterPro" id="IPR009057">
    <property type="entry name" value="Homeodomain-like_sf"/>
</dbReference>
<evidence type="ECO:0000256" key="3">
    <source>
        <dbReference type="ARBA" id="ARBA00023163"/>
    </source>
</evidence>
<dbReference type="Pfam" id="PF00440">
    <property type="entry name" value="TetR_N"/>
    <property type="match status" value="1"/>
</dbReference>